<dbReference type="EMBL" id="CP075546">
    <property type="protein sequence ID" value="QVV88085.1"/>
    <property type="molecule type" value="Genomic_DNA"/>
</dbReference>
<sequence>MIQDIQSRESEKYLDNFIDLYIDALDFKSLTLKAVGKDKESHQALVKITELKTKYNKLN</sequence>
<dbReference type="GeneID" id="65097951"/>
<evidence type="ECO:0000313" key="1">
    <source>
        <dbReference type="EMBL" id="QVV88085.1"/>
    </source>
</evidence>
<dbReference type="RefSeq" id="WP_214418902.1">
    <property type="nucleotide sequence ID" value="NZ_CP075546.1"/>
</dbReference>
<reference evidence="1 2" key="1">
    <citation type="submission" date="2021-05" db="EMBL/GenBank/DDBJ databases">
        <title>A novel Methanospirillum isolate from a pyrite-forming mixed culture.</title>
        <authorList>
            <person name="Bunk B."/>
            <person name="Sproer C."/>
            <person name="Spring S."/>
            <person name="Pester M."/>
        </authorList>
    </citation>
    <scope>NUCLEOTIDE SEQUENCE [LARGE SCALE GENOMIC DNA]</scope>
    <source>
        <strain evidence="1 2">J.3.6.1-F.2.7.3</strain>
    </source>
</reference>
<dbReference type="KEGG" id="mrtj:KHC33_12165"/>
<protein>
    <submittedName>
        <fullName evidence="1">Uncharacterized protein</fullName>
    </submittedName>
</protein>
<dbReference type="AlphaFoldDB" id="A0A8E7AVK1"/>
<keyword evidence="2" id="KW-1185">Reference proteome</keyword>
<evidence type="ECO:0000313" key="2">
    <source>
        <dbReference type="Proteomes" id="UP000680656"/>
    </source>
</evidence>
<name>A0A8E7AVK1_9EURY</name>
<proteinExistence type="predicted"/>
<accession>A0A8E7AVK1</accession>
<dbReference type="Proteomes" id="UP000680656">
    <property type="component" value="Chromosome"/>
</dbReference>
<gene>
    <name evidence="1" type="ORF">KHC33_12165</name>
</gene>
<organism evidence="1 2">
    <name type="scientific">Methanospirillum purgamenti</name>
    <dbReference type="NCBI Taxonomy" id="2834276"/>
    <lineage>
        <taxon>Archaea</taxon>
        <taxon>Methanobacteriati</taxon>
        <taxon>Methanobacteriota</taxon>
        <taxon>Stenosarchaea group</taxon>
        <taxon>Methanomicrobia</taxon>
        <taxon>Methanomicrobiales</taxon>
        <taxon>Methanospirillaceae</taxon>
        <taxon>Methanospirillum</taxon>
    </lineage>
</organism>